<name>A0A316AUW2_9BACT</name>
<keyword evidence="3" id="KW-1185">Reference proteome</keyword>
<dbReference type="RefSeq" id="WP_109678013.1">
    <property type="nucleotide sequence ID" value="NZ_QGDT01000020.1"/>
</dbReference>
<gene>
    <name evidence="2" type="ORF">CLV98_1203</name>
</gene>
<dbReference type="EMBL" id="QGDT01000020">
    <property type="protein sequence ID" value="PWJ53887.1"/>
    <property type="molecule type" value="Genomic_DNA"/>
</dbReference>
<dbReference type="InterPro" id="IPR024975">
    <property type="entry name" value="NOV_C"/>
</dbReference>
<dbReference type="OrthoDB" id="9781481at2"/>
<accession>A0A316AUW2</accession>
<evidence type="ECO:0000313" key="3">
    <source>
        <dbReference type="Proteomes" id="UP000245880"/>
    </source>
</evidence>
<protein>
    <submittedName>
        <fullName evidence="2">Uncharacterized protein DUF3883</fullName>
    </submittedName>
</protein>
<evidence type="ECO:0000313" key="2">
    <source>
        <dbReference type="EMBL" id="PWJ53887.1"/>
    </source>
</evidence>
<dbReference type="AlphaFoldDB" id="A0A316AUW2"/>
<sequence>MNTQKVRDIIKQYKLHFKAINKEEIYKWRAVKCFQENWDIDADDFATMLDSSLHLAKNLLDAGNYFPKRMLLKNAEANPKFIRQLFVDLYKEENDLIERIIDFQDKIKNQNKKLFPGKNDYQDMRAVLVYLCLRFPDRYFLYKFSMFKEFAPLVDYPYKPSIGEIENVLQFLSLCDLVKAEIVMDNELLELHKTRITDREFYDSSFKILTQDIIYAAVRHFSKFEQGRTQTSALKRLIKVDKKISPKTDKVVLKGSFTNYIDNEKENKRIGDLGELLVLQHEQEKLKSLGIKKSPEHKSKSEGDGLGYDILSYDEGGQEIFIEVKTTSYSSDTPFFITRNELVCSMQDSNKFFLYRLYDFDDTDNKAKYFKRQGDLTELCNNSILYRAVLKE</sequence>
<reference evidence="2 3" key="1">
    <citation type="submission" date="2018-03" db="EMBL/GenBank/DDBJ databases">
        <title>Genomic Encyclopedia of Archaeal and Bacterial Type Strains, Phase II (KMG-II): from individual species to whole genera.</title>
        <authorList>
            <person name="Goeker M."/>
        </authorList>
    </citation>
    <scope>NUCLEOTIDE SEQUENCE [LARGE SCALE GENOMIC DNA]</scope>
    <source>
        <strain evidence="2 3">DSM 100346</strain>
    </source>
</reference>
<dbReference type="Pfam" id="PF13020">
    <property type="entry name" value="NOV_C"/>
    <property type="match status" value="1"/>
</dbReference>
<evidence type="ECO:0000259" key="1">
    <source>
        <dbReference type="Pfam" id="PF13020"/>
    </source>
</evidence>
<proteinExistence type="predicted"/>
<feature type="domain" description="Protein NO VEIN C-terminal" evidence="1">
    <location>
        <begin position="274"/>
        <end position="366"/>
    </location>
</feature>
<comment type="caution">
    <text evidence="2">The sequence shown here is derived from an EMBL/GenBank/DDBJ whole genome shotgun (WGS) entry which is preliminary data.</text>
</comment>
<organism evidence="2 3">
    <name type="scientific">Dyadobacter jejuensis</name>
    <dbReference type="NCBI Taxonomy" id="1082580"/>
    <lineage>
        <taxon>Bacteria</taxon>
        <taxon>Pseudomonadati</taxon>
        <taxon>Bacteroidota</taxon>
        <taxon>Cytophagia</taxon>
        <taxon>Cytophagales</taxon>
        <taxon>Spirosomataceae</taxon>
        <taxon>Dyadobacter</taxon>
    </lineage>
</organism>
<dbReference type="Proteomes" id="UP000245880">
    <property type="component" value="Unassembled WGS sequence"/>
</dbReference>